<evidence type="ECO:0000313" key="1">
    <source>
        <dbReference type="EMBL" id="MDA2805457.1"/>
    </source>
</evidence>
<name>A0ABT4TL75_9ACTN</name>
<evidence type="ECO:0000313" key="2">
    <source>
        <dbReference type="Proteomes" id="UP001165685"/>
    </source>
</evidence>
<organism evidence="1 2">
    <name type="scientific">Nocardiopsis suaedae</name>
    <dbReference type="NCBI Taxonomy" id="3018444"/>
    <lineage>
        <taxon>Bacteria</taxon>
        <taxon>Bacillati</taxon>
        <taxon>Actinomycetota</taxon>
        <taxon>Actinomycetes</taxon>
        <taxon>Streptosporangiales</taxon>
        <taxon>Nocardiopsidaceae</taxon>
        <taxon>Nocardiopsis</taxon>
    </lineage>
</organism>
<sequence>MRAPRTPRTASDRTAARKALAAEHGWTYTARDTRALRGWPRTALPPGPLGSVVDEVSGVHRGRAFRLFDYLYGPGPNALVVHALELPARLPYAYVQDREGGAHDLYAEAADRSFALALLDDGVRADIRRAGIADLVVDGTLLISTGGDTAPGAVLERLDALVDLVGRIPDEVWSQWGRTGA</sequence>
<gene>
    <name evidence="1" type="ORF">O4U47_13125</name>
</gene>
<proteinExistence type="predicted"/>
<protein>
    <submittedName>
        <fullName evidence="1">Uncharacterized protein</fullName>
    </submittedName>
</protein>
<accession>A0ABT4TL75</accession>
<dbReference type="EMBL" id="JAQFWP010000021">
    <property type="protein sequence ID" value="MDA2805457.1"/>
    <property type="molecule type" value="Genomic_DNA"/>
</dbReference>
<dbReference type="RefSeq" id="WP_270678111.1">
    <property type="nucleotide sequence ID" value="NZ_JAQFWP010000021.1"/>
</dbReference>
<dbReference type="Proteomes" id="UP001165685">
    <property type="component" value="Unassembled WGS sequence"/>
</dbReference>
<keyword evidence="2" id="KW-1185">Reference proteome</keyword>
<reference evidence="1" key="1">
    <citation type="submission" date="2023-01" db="EMBL/GenBank/DDBJ databases">
        <title>Draft genome sequence of Nocardiopsis sp. LSu2-4 isolated from halophytes.</title>
        <authorList>
            <person name="Duangmal K."/>
            <person name="Chantavorakit T."/>
        </authorList>
    </citation>
    <scope>NUCLEOTIDE SEQUENCE</scope>
    <source>
        <strain evidence="1">LSu2-4</strain>
    </source>
</reference>
<comment type="caution">
    <text evidence="1">The sequence shown here is derived from an EMBL/GenBank/DDBJ whole genome shotgun (WGS) entry which is preliminary data.</text>
</comment>